<feature type="domain" description="Zn(2)-C6 fungal-type" evidence="3">
    <location>
        <begin position="41"/>
        <end position="71"/>
    </location>
</feature>
<dbReference type="PROSITE" id="PS00463">
    <property type="entry name" value="ZN2_CY6_FUNGAL_1"/>
    <property type="match status" value="1"/>
</dbReference>
<dbReference type="Proteomes" id="UP000076744">
    <property type="component" value="Unassembled WGS sequence"/>
</dbReference>
<comment type="caution">
    <text evidence="4">The sequence shown here is derived from an EMBL/GenBank/DDBJ whole genome shotgun (WGS) entry which is preliminary data.</text>
</comment>
<dbReference type="GeneID" id="30018552"/>
<evidence type="ECO:0000313" key="5">
    <source>
        <dbReference type="Proteomes" id="UP000076744"/>
    </source>
</evidence>
<dbReference type="GO" id="GO:0000981">
    <property type="term" value="F:DNA-binding transcription factor activity, RNA polymerase II-specific"/>
    <property type="evidence" value="ECO:0007669"/>
    <property type="project" value="InterPro"/>
</dbReference>
<accession>A0A168BLU3</accession>
<dbReference type="InterPro" id="IPR052400">
    <property type="entry name" value="Zn2-C6_fungal_TF"/>
</dbReference>
<keyword evidence="5" id="KW-1185">Reference proteome</keyword>
<evidence type="ECO:0000259" key="3">
    <source>
        <dbReference type="PROSITE" id="PS50048"/>
    </source>
</evidence>
<dbReference type="PANTHER" id="PTHR47657:SF7">
    <property type="entry name" value="STEROL REGULATORY ELEMENT-BINDING PROTEIN ECM22"/>
    <property type="match status" value="1"/>
</dbReference>
<sequence length="454" mass="51713">MSDSGSPETPSSSSGCSDVVTTTRTKRRPIPRKGHTKSRGGCANCKKRKVKCDEVTPACGACRRLGYDCLYFENRLQVRARREEQQQQQQQQQQIKAIVVANQTTPAKTLSCDPSWFTLDDMRFFQHFIFSAYPSLPLDGWDIWREVSQMAHQYDFLLHAMLGLGASHLSIISPSSYNQAALRHRITALEGFKRFIGTAGQSREHADAAFATALVLTFQATQMRDGLNDFLTMIRGCNLIGTHAMGQYALSRFRTFEKELYLQKLTEVVPLDRPIPHFDEEAIRGFMGSLENLGPLCRSIEELQYLSIMRSIATSALQSPVNAYYEHTRIYDVLCDIDAEQFPAFIDESNYTGRLLIMHMIVLDYVMGTTILQERRHAAPVLVPQNVYDYIKMMLLTWTQRIQEKLPNEYKPYGMWPVTFTRQCIDDGEMKLLDSGGETVKLVGETLRELVLDK</sequence>
<name>A0A168BLU3_CORFA</name>
<feature type="compositionally biased region" description="Low complexity" evidence="2">
    <location>
        <begin position="1"/>
        <end position="23"/>
    </location>
</feature>
<dbReference type="OrthoDB" id="5229455at2759"/>
<dbReference type="AlphaFoldDB" id="A0A168BLU3"/>
<dbReference type="InterPro" id="IPR001138">
    <property type="entry name" value="Zn2Cys6_DnaBD"/>
</dbReference>
<dbReference type="Pfam" id="PF00172">
    <property type="entry name" value="Zn_clus"/>
    <property type="match status" value="1"/>
</dbReference>
<dbReference type="CDD" id="cd00067">
    <property type="entry name" value="GAL4"/>
    <property type="match status" value="1"/>
</dbReference>
<reference evidence="4 5" key="1">
    <citation type="journal article" date="2016" name="Genome Biol. Evol.">
        <title>Divergent and convergent evolution of fungal pathogenicity.</title>
        <authorList>
            <person name="Shang Y."/>
            <person name="Xiao G."/>
            <person name="Zheng P."/>
            <person name="Cen K."/>
            <person name="Zhan S."/>
            <person name="Wang C."/>
        </authorList>
    </citation>
    <scope>NUCLEOTIDE SEQUENCE [LARGE SCALE GENOMIC DNA]</scope>
    <source>
        <strain evidence="4 5">ARSEF 2679</strain>
    </source>
</reference>
<dbReference type="PANTHER" id="PTHR47657">
    <property type="entry name" value="STEROL REGULATORY ELEMENT-BINDING PROTEIN ECM22"/>
    <property type="match status" value="1"/>
</dbReference>
<dbReference type="Gene3D" id="4.10.240.10">
    <property type="entry name" value="Zn(2)-C6 fungal-type DNA-binding domain"/>
    <property type="match status" value="1"/>
</dbReference>
<protein>
    <submittedName>
        <fullName evidence="4">C6 transcription factor</fullName>
    </submittedName>
</protein>
<organism evidence="4 5">
    <name type="scientific">Cordyceps fumosorosea (strain ARSEF 2679)</name>
    <name type="common">Isaria fumosorosea</name>
    <dbReference type="NCBI Taxonomy" id="1081104"/>
    <lineage>
        <taxon>Eukaryota</taxon>
        <taxon>Fungi</taxon>
        <taxon>Dikarya</taxon>
        <taxon>Ascomycota</taxon>
        <taxon>Pezizomycotina</taxon>
        <taxon>Sordariomycetes</taxon>
        <taxon>Hypocreomycetidae</taxon>
        <taxon>Hypocreales</taxon>
        <taxon>Cordycipitaceae</taxon>
        <taxon>Cordyceps</taxon>
    </lineage>
</organism>
<dbReference type="SMART" id="SM00066">
    <property type="entry name" value="GAL4"/>
    <property type="match status" value="1"/>
</dbReference>
<feature type="region of interest" description="Disordered" evidence="2">
    <location>
        <begin position="1"/>
        <end position="42"/>
    </location>
</feature>
<feature type="compositionally biased region" description="Basic residues" evidence="2">
    <location>
        <begin position="24"/>
        <end position="38"/>
    </location>
</feature>
<dbReference type="Pfam" id="PF11951">
    <property type="entry name" value="Fungal_trans_2"/>
    <property type="match status" value="1"/>
</dbReference>
<dbReference type="SUPFAM" id="SSF57701">
    <property type="entry name" value="Zn2/Cys6 DNA-binding domain"/>
    <property type="match status" value="1"/>
</dbReference>
<dbReference type="PROSITE" id="PS50048">
    <property type="entry name" value="ZN2_CY6_FUNGAL_2"/>
    <property type="match status" value="1"/>
</dbReference>
<gene>
    <name evidence="4" type="ORF">ISF_02260</name>
</gene>
<dbReference type="InterPro" id="IPR036864">
    <property type="entry name" value="Zn2-C6_fun-type_DNA-bd_sf"/>
</dbReference>
<evidence type="ECO:0000256" key="2">
    <source>
        <dbReference type="SAM" id="MobiDB-lite"/>
    </source>
</evidence>
<dbReference type="STRING" id="1081104.A0A168BLU3"/>
<evidence type="ECO:0000313" key="4">
    <source>
        <dbReference type="EMBL" id="OAA70286.1"/>
    </source>
</evidence>
<dbReference type="RefSeq" id="XP_018706573.1">
    <property type="nucleotide sequence ID" value="XM_018845866.1"/>
</dbReference>
<dbReference type="EMBL" id="AZHB01000004">
    <property type="protein sequence ID" value="OAA70286.1"/>
    <property type="molecule type" value="Genomic_DNA"/>
</dbReference>
<dbReference type="InterPro" id="IPR021858">
    <property type="entry name" value="Fun_TF"/>
</dbReference>
<keyword evidence="1" id="KW-0539">Nucleus</keyword>
<proteinExistence type="predicted"/>
<evidence type="ECO:0000256" key="1">
    <source>
        <dbReference type="ARBA" id="ARBA00023242"/>
    </source>
</evidence>
<dbReference type="GO" id="GO:0008270">
    <property type="term" value="F:zinc ion binding"/>
    <property type="evidence" value="ECO:0007669"/>
    <property type="project" value="InterPro"/>
</dbReference>